<comment type="caution">
    <text evidence="10">The sequence shown here is derived from an EMBL/GenBank/DDBJ whole genome shotgun (WGS) entry which is preliminary data.</text>
</comment>
<keyword evidence="8" id="KW-0968">Cytoplasmic vesicle</keyword>
<keyword evidence="7" id="KW-0168">Coated pit</keyword>
<dbReference type="GO" id="GO:0030136">
    <property type="term" value="C:clathrin-coated vesicle"/>
    <property type="evidence" value="ECO:0007669"/>
    <property type="project" value="UniProtKB-SubCell"/>
</dbReference>
<accession>A0AAW1X0E3</accession>
<keyword evidence="6" id="KW-0472">Membrane</keyword>
<evidence type="ECO:0000256" key="1">
    <source>
        <dbReference type="ARBA" id="ARBA00004132"/>
    </source>
</evidence>
<proteinExistence type="predicted"/>
<dbReference type="Gene3D" id="1.25.40.90">
    <property type="match status" value="1"/>
</dbReference>
<evidence type="ECO:0000313" key="10">
    <source>
        <dbReference type="EMBL" id="KAK9930376.1"/>
    </source>
</evidence>
<dbReference type="SUPFAM" id="SSF48464">
    <property type="entry name" value="ENTH/VHS domain"/>
    <property type="match status" value="1"/>
</dbReference>
<dbReference type="GO" id="GO:0005545">
    <property type="term" value="F:1-phosphatidylinositol binding"/>
    <property type="evidence" value="ECO:0007669"/>
    <property type="project" value="TreeGrafter"/>
</dbReference>
<evidence type="ECO:0000256" key="7">
    <source>
        <dbReference type="ARBA" id="ARBA00023176"/>
    </source>
</evidence>
<dbReference type="PANTHER" id="PTHR22951">
    <property type="entry name" value="CLATHRIN ASSEMBLY PROTEIN"/>
    <property type="match status" value="1"/>
</dbReference>
<keyword evidence="5" id="KW-0333">Golgi apparatus</keyword>
<evidence type="ECO:0000256" key="2">
    <source>
        <dbReference type="ARBA" id="ARBA00004555"/>
    </source>
</evidence>
<evidence type="ECO:0000259" key="9">
    <source>
        <dbReference type="PROSITE" id="PS50942"/>
    </source>
</evidence>
<feature type="domain" description="ENTH" evidence="9">
    <location>
        <begin position="25"/>
        <end position="163"/>
    </location>
</feature>
<dbReference type="CDD" id="cd16987">
    <property type="entry name" value="ANTH_N_AP180_plant"/>
    <property type="match status" value="1"/>
</dbReference>
<evidence type="ECO:0000256" key="8">
    <source>
        <dbReference type="ARBA" id="ARBA00023329"/>
    </source>
</evidence>
<dbReference type="PANTHER" id="PTHR22951:SF24">
    <property type="entry name" value="ENTH DOMAIN-CONTAINING PROTEIN"/>
    <property type="match status" value="1"/>
</dbReference>
<protein>
    <recommendedName>
        <fullName evidence="9">ENTH domain-containing protein</fullName>
    </recommendedName>
</protein>
<keyword evidence="11" id="KW-1185">Reference proteome</keyword>
<dbReference type="InterPro" id="IPR013809">
    <property type="entry name" value="ENTH"/>
</dbReference>
<dbReference type="InterPro" id="IPR011417">
    <property type="entry name" value="ANTH_dom"/>
</dbReference>
<dbReference type="GO" id="GO:0048268">
    <property type="term" value="P:clathrin coat assembly"/>
    <property type="evidence" value="ECO:0007669"/>
    <property type="project" value="InterPro"/>
</dbReference>
<dbReference type="GO" id="GO:0005546">
    <property type="term" value="F:phosphatidylinositol-4,5-bisphosphate binding"/>
    <property type="evidence" value="ECO:0007669"/>
    <property type="project" value="TreeGrafter"/>
</dbReference>
<dbReference type="EMBL" id="JBEDUW010000005">
    <property type="protein sequence ID" value="KAK9930376.1"/>
    <property type="molecule type" value="Genomic_DNA"/>
</dbReference>
<dbReference type="Pfam" id="PF07651">
    <property type="entry name" value="ANTH"/>
    <property type="match status" value="1"/>
</dbReference>
<gene>
    <name evidence="10" type="ORF">M0R45_027415</name>
</gene>
<evidence type="ECO:0000256" key="3">
    <source>
        <dbReference type="ARBA" id="ARBA00004600"/>
    </source>
</evidence>
<evidence type="ECO:0000256" key="6">
    <source>
        <dbReference type="ARBA" id="ARBA00023136"/>
    </source>
</evidence>
<reference evidence="10 11" key="1">
    <citation type="journal article" date="2023" name="G3 (Bethesda)">
        <title>A chromosome-length genome assembly and annotation of blackberry (Rubus argutus, cv. 'Hillquist').</title>
        <authorList>
            <person name="Bruna T."/>
            <person name="Aryal R."/>
            <person name="Dudchenko O."/>
            <person name="Sargent D.J."/>
            <person name="Mead D."/>
            <person name="Buti M."/>
            <person name="Cavallini A."/>
            <person name="Hytonen T."/>
            <person name="Andres J."/>
            <person name="Pham M."/>
            <person name="Weisz D."/>
            <person name="Mascagni F."/>
            <person name="Usai G."/>
            <person name="Natali L."/>
            <person name="Bassil N."/>
            <person name="Fernandez G.E."/>
            <person name="Lomsadze A."/>
            <person name="Armour M."/>
            <person name="Olukolu B."/>
            <person name="Poorten T."/>
            <person name="Britton C."/>
            <person name="Davik J."/>
            <person name="Ashrafi H."/>
            <person name="Aiden E.L."/>
            <person name="Borodovsky M."/>
            <person name="Worthington M."/>
        </authorList>
    </citation>
    <scope>NUCLEOTIDE SEQUENCE [LARGE SCALE GENOMIC DNA]</scope>
    <source>
        <strain evidence="10">PI 553951</strain>
    </source>
</reference>
<comment type="subcellular location">
    <subcellularLocation>
        <location evidence="1">Cytoplasmic vesicle</location>
        <location evidence="1">Clathrin-coated vesicle</location>
    </subcellularLocation>
    <subcellularLocation>
        <location evidence="2">Golgi apparatus</location>
    </subcellularLocation>
    <subcellularLocation>
        <location evidence="3">Membrane</location>
        <location evidence="3">Clathrin-coated pit</location>
    </subcellularLocation>
</comment>
<dbReference type="GO" id="GO:0072583">
    <property type="term" value="P:clathrin-dependent endocytosis"/>
    <property type="evidence" value="ECO:0007669"/>
    <property type="project" value="InterPro"/>
</dbReference>
<sequence length="357" mass="40535">MTMDRKINLIEILKDKASILRATLSINRYVSSIHVAILRATSHDPSSQPSDARIAAVLDLGRSSRLAACTCIDILMDRLHATQNVFVALKCLYAIHNVVSKGSFILKDQISYHPSFGGRNFLNMTAFSDKSDSDTWEFSLWVRWYAGVVEQNLMVARAIGYYLIGSEIKRLENRNKAVALLNSDLVTEIEVLVEFVARVCDAPESLSLQRNNLVYEIVKAASEDYRAVQCEISVRVREIEDRVERLSLSELTRVIDALRKLEDCQERLVLLFVNRKRNDRLWETVRKTRAKLAETKEQREEKRLVVRTMSSNRRRRDELSEPAQCWNPFLEPGQLLLLPSGGGGWLGTGMGPTPIAV</sequence>
<evidence type="ECO:0000313" key="11">
    <source>
        <dbReference type="Proteomes" id="UP001457282"/>
    </source>
</evidence>
<dbReference type="InterPro" id="IPR008942">
    <property type="entry name" value="ENTH_VHS"/>
</dbReference>
<dbReference type="FunFam" id="1.25.40.90:FF:000035">
    <property type="entry name" value="Putative clathrin assembly protein At4g40080"/>
    <property type="match status" value="1"/>
</dbReference>
<dbReference type="AlphaFoldDB" id="A0AAW1X0E3"/>
<dbReference type="PROSITE" id="PS50942">
    <property type="entry name" value="ENTH"/>
    <property type="match status" value="1"/>
</dbReference>
<dbReference type="GO" id="GO:0000149">
    <property type="term" value="F:SNARE binding"/>
    <property type="evidence" value="ECO:0007669"/>
    <property type="project" value="TreeGrafter"/>
</dbReference>
<evidence type="ECO:0000256" key="4">
    <source>
        <dbReference type="ARBA" id="ARBA00022583"/>
    </source>
</evidence>
<name>A0AAW1X0E3_RUBAR</name>
<dbReference type="InterPro" id="IPR045192">
    <property type="entry name" value="AP180-like"/>
</dbReference>
<evidence type="ECO:0000256" key="5">
    <source>
        <dbReference type="ARBA" id="ARBA00023034"/>
    </source>
</evidence>
<dbReference type="GO" id="GO:0005794">
    <property type="term" value="C:Golgi apparatus"/>
    <property type="evidence" value="ECO:0007669"/>
    <property type="project" value="UniProtKB-SubCell"/>
</dbReference>
<dbReference type="GO" id="GO:0005905">
    <property type="term" value="C:clathrin-coated pit"/>
    <property type="evidence" value="ECO:0007669"/>
    <property type="project" value="UniProtKB-SubCell"/>
</dbReference>
<organism evidence="10 11">
    <name type="scientific">Rubus argutus</name>
    <name type="common">Southern blackberry</name>
    <dbReference type="NCBI Taxonomy" id="59490"/>
    <lineage>
        <taxon>Eukaryota</taxon>
        <taxon>Viridiplantae</taxon>
        <taxon>Streptophyta</taxon>
        <taxon>Embryophyta</taxon>
        <taxon>Tracheophyta</taxon>
        <taxon>Spermatophyta</taxon>
        <taxon>Magnoliopsida</taxon>
        <taxon>eudicotyledons</taxon>
        <taxon>Gunneridae</taxon>
        <taxon>Pentapetalae</taxon>
        <taxon>rosids</taxon>
        <taxon>fabids</taxon>
        <taxon>Rosales</taxon>
        <taxon>Rosaceae</taxon>
        <taxon>Rosoideae</taxon>
        <taxon>Rosoideae incertae sedis</taxon>
        <taxon>Rubus</taxon>
    </lineage>
</organism>
<dbReference type="SMART" id="SM00273">
    <property type="entry name" value="ENTH"/>
    <property type="match status" value="1"/>
</dbReference>
<dbReference type="GO" id="GO:0032050">
    <property type="term" value="F:clathrin heavy chain binding"/>
    <property type="evidence" value="ECO:0007669"/>
    <property type="project" value="TreeGrafter"/>
</dbReference>
<keyword evidence="4" id="KW-0254">Endocytosis</keyword>
<dbReference type="GO" id="GO:0006900">
    <property type="term" value="P:vesicle budding from membrane"/>
    <property type="evidence" value="ECO:0007669"/>
    <property type="project" value="TreeGrafter"/>
</dbReference>
<dbReference type="Proteomes" id="UP001457282">
    <property type="component" value="Unassembled WGS sequence"/>
</dbReference>
<dbReference type="InterPro" id="IPR048050">
    <property type="entry name" value="ANTH_N_plant"/>
</dbReference>